<keyword evidence="1" id="KW-0597">Phosphoprotein</keyword>
<dbReference type="InterPro" id="IPR001789">
    <property type="entry name" value="Sig_transdc_resp-reg_receiver"/>
</dbReference>
<keyword evidence="4" id="KW-1185">Reference proteome</keyword>
<feature type="modified residue" description="4-aspartylphosphate" evidence="1">
    <location>
        <position position="34"/>
    </location>
</feature>
<reference evidence="3" key="1">
    <citation type="submission" date="2024-05" db="EMBL/GenBank/DDBJ databases">
        <title>Isolation and characterization of Sporomusa carbonis sp. nov., a carboxydotrophic hydrogenogen in the genus of Sporomusa isolated from a charcoal burning pile.</title>
        <authorList>
            <person name="Boeer T."/>
            <person name="Rosenbaum F."/>
            <person name="Eysell L."/>
            <person name="Mueller V."/>
            <person name="Daniel R."/>
            <person name="Poehlein A."/>
        </authorList>
    </citation>
    <scope>NUCLEOTIDE SEQUENCE [LARGE SCALE GENOMIC DNA]</scope>
    <source>
        <strain evidence="3">DSM 10669</strain>
    </source>
</reference>
<dbReference type="PROSITE" id="PS50110">
    <property type="entry name" value="RESPONSE_REGULATORY"/>
    <property type="match status" value="1"/>
</dbReference>
<evidence type="ECO:0000313" key="4">
    <source>
        <dbReference type="Proteomes" id="UP000216752"/>
    </source>
</evidence>
<evidence type="ECO:0000256" key="1">
    <source>
        <dbReference type="PROSITE-ProRule" id="PRU00169"/>
    </source>
</evidence>
<dbReference type="CDD" id="cd00156">
    <property type="entry name" value="REC"/>
    <property type="match status" value="1"/>
</dbReference>
<dbReference type="GO" id="GO:0050568">
    <property type="term" value="F:protein-glutamine glutaminase activity"/>
    <property type="evidence" value="ECO:0007669"/>
    <property type="project" value="UniProtKB-EC"/>
</dbReference>
<protein>
    <submittedName>
        <fullName evidence="3">Protein-glutamate methylesterase/protein-glutamine glutaminase</fullName>
        <ecNumber evidence="3">3.5.1.44</ecNumber>
    </submittedName>
</protein>
<dbReference type="PANTHER" id="PTHR44520:SF1">
    <property type="entry name" value="TWO-COMPONENT SYSTEM REGULATORY PROTEIN"/>
    <property type="match status" value="1"/>
</dbReference>
<organism evidence="3 4">
    <name type="scientific">Sporomusa silvacetica DSM 10669</name>
    <dbReference type="NCBI Taxonomy" id="1123289"/>
    <lineage>
        <taxon>Bacteria</taxon>
        <taxon>Bacillati</taxon>
        <taxon>Bacillota</taxon>
        <taxon>Negativicutes</taxon>
        <taxon>Selenomonadales</taxon>
        <taxon>Sporomusaceae</taxon>
        <taxon>Sporomusa</taxon>
    </lineage>
</organism>
<proteinExistence type="predicted"/>
<dbReference type="Gene3D" id="3.40.50.2300">
    <property type="match status" value="2"/>
</dbReference>
<keyword evidence="3" id="KW-0378">Hydrolase</keyword>
<dbReference type="Pfam" id="PF00072">
    <property type="entry name" value="Response_reg"/>
    <property type="match status" value="2"/>
</dbReference>
<evidence type="ECO:0000313" key="3">
    <source>
        <dbReference type="EMBL" id="XFO63947.1"/>
    </source>
</evidence>
<dbReference type="EMBL" id="CP155573">
    <property type="protein sequence ID" value="XFO63947.1"/>
    <property type="molecule type" value="Genomic_DNA"/>
</dbReference>
<name>A0ABZ3IEA8_9FIRM</name>
<dbReference type="Proteomes" id="UP000216752">
    <property type="component" value="Chromosome"/>
</dbReference>
<dbReference type="InterPro" id="IPR011006">
    <property type="entry name" value="CheY-like_superfamily"/>
</dbReference>
<dbReference type="EC" id="3.5.1.44" evidence="3"/>
<dbReference type="PANTHER" id="PTHR44520">
    <property type="entry name" value="RESPONSE REGULATOR RCP1-RELATED"/>
    <property type="match status" value="1"/>
</dbReference>
<gene>
    <name evidence="3" type="primary">cheB_1</name>
    <name evidence="3" type="ORF">SPSIL_000340</name>
</gene>
<dbReference type="SUPFAM" id="SSF52172">
    <property type="entry name" value="CheY-like"/>
    <property type="match status" value="2"/>
</dbReference>
<evidence type="ECO:0000259" key="2">
    <source>
        <dbReference type="PROSITE" id="PS50110"/>
    </source>
</evidence>
<accession>A0ABZ3IEA8</accession>
<dbReference type="RefSeq" id="WP_094603013.1">
    <property type="nucleotide sequence ID" value="NZ_CP155573.1"/>
</dbReference>
<sequence>MNQVVIAHDGVEAINYLLGPDSANNLVPQIILLDLNLPKMDGLKVLKRLRSDERTKLLPIIILTSSMIDALAEEKWDIIIADYSLPNFSGLAALELLKKSGHDIPFIIVSGAIGEDVAVAAMKAGAHDYKSPI</sequence>
<feature type="domain" description="Response regulatory" evidence="2">
    <location>
        <begin position="1"/>
        <end position="133"/>
    </location>
</feature>
<dbReference type="InterPro" id="IPR052893">
    <property type="entry name" value="TCS_response_regulator"/>
</dbReference>